<dbReference type="RefSeq" id="WP_379903907.1">
    <property type="nucleotide sequence ID" value="NZ_JBHRTR010000034.1"/>
</dbReference>
<dbReference type="Pfam" id="PF13416">
    <property type="entry name" value="SBP_bac_8"/>
    <property type="match status" value="1"/>
</dbReference>
<keyword evidence="4" id="KW-1185">Reference proteome</keyword>
<dbReference type="InterPro" id="IPR006059">
    <property type="entry name" value="SBP"/>
</dbReference>
<comment type="similarity">
    <text evidence="2">Belongs to the bacterial solute-binding protein 1 family.</text>
</comment>
<evidence type="ECO:0000256" key="1">
    <source>
        <dbReference type="ARBA" id="ARBA00004418"/>
    </source>
</evidence>
<evidence type="ECO:0000313" key="4">
    <source>
        <dbReference type="Proteomes" id="UP001595528"/>
    </source>
</evidence>
<protein>
    <submittedName>
        <fullName evidence="3">ABC transporter substrate-binding protein</fullName>
    </submittedName>
</protein>
<name>A0ABV7L5E6_9PROT</name>
<evidence type="ECO:0000256" key="2">
    <source>
        <dbReference type="ARBA" id="ARBA00008520"/>
    </source>
</evidence>
<gene>
    <name evidence="3" type="ORF">ACFOGJ_20170</name>
</gene>
<dbReference type="InterPro" id="IPR050490">
    <property type="entry name" value="Bact_solute-bd_prot1"/>
</dbReference>
<dbReference type="PANTHER" id="PTHR43649:SF30">
    <property type="entry name" value="ABC TRANSPORTER SUBSTRATE-BINDING PROTEIN"/>
    <property type="match status" value="1"/>
</dbReference>
<dbReference type="Proteomes" id="UP001595528">
    <property type="component" value="Unassembled WGS sequence"/>
</dbReference>
<organism evidence="3 4">
    <name type="scientific">Marinibaculum pumilum</name>
    <dbReference type="NCBI Taxonomy" id="1766165"/>
    <lineage>
        <taxon>Bacteria</taxon>
        <taxon>Pseudomonadati</taxon>
        <taxon>Pseudomonadota</taxon>
        <taxon>Alphaproteobacteria</taxon>
        <taxon>Rhodospirillales</taxon>
        <taxon>Rhodospirillaceae</taxon>
        <taxon>Marinibaculum</taxon>
    </lineage>
</organism>
<proteinExistence type="inferred from homology"/>
<reference evidence="4" key="1">
    <citation type="journal article" date="2019" name="Int. J. Syst. Evol. Microbiol.">
        <title>The Global Catalogue of Microorganisms (GCM) 10K type strain sequencing project: providing services to taxonomists for standard genome sequencing and annotation.</title>
        <authorList>
            <consortium name="The Broad Institute Genomics Platform"/>
            <consortium name="The Broad Institute Genome Sequencing Center for Infectious Disease"/>
            <person name="Wu L."/>
            <person name="Ma J."/>
        </authorList>
    </citation>
    <scope>NUCLEOTIDE SEQUENCE [LARGE SCALE GENOMIC DNA]</scope>
    <source>
        <strain evidence="4">KCTC 42964</strain>
    </source>
</reference>
<sequence length="437" mass="47873">MKHTSKQLLGRRLGAGALAAALAFGIAGFGGKAQATDLQFFFPVAVGGKAAETIEGLTKEYLAANPDVKIDPVYAGSYQDTITKTLTAVRGGQPPQLSVILAVDMFTLLEEDAIAAFEDLVETEEEKAWLTSFYPAFMENSRTGGKTYGIPFQRSTPVLYWNKTAFEEAGLDPETPPATWDEMVAFGKKLTKRDKDGNVTQWGLRIPSSGFPYWLFQGLTTENGAILANDAGNQTNFDDPKVVEALQFLVDLSKKYEVMAPGIIEWGTTPKAFFEGETAMMWTTTGNLTNVRNNAPFPFGVAMLPKKERRGAPTGGGNFYIFKDSTEEQKQASLDFIKWITAPEQAAKWTIATGYVAPRPDAWETPAMKAYVKDFPPALVARDQLQHAVAELSTYQNQRITQILNDALEAAITGRSEPGPALKEAQEKADAILKDYH</sequence>
<dbReference type="EMBL" id="JBHRTR010000034">
    <property type="protein sequence ID" value="MFC3229575.1"/>
    <property type="molecule type" value="Genomic_DNA"/>
</dbReference>
<accession>A0ABV7L5E6</accession>
<dbReference type="CDD" id="cd14748">
    <property type="entry name" value="PBP2_UgpB"/>
    <property type="match status" value="1"/>
</dbReference>
<comment type="subcellular location">
    <subcellularLocation>
        <location evidence="1">Periplasm</location>
    </subcellularLocation>
</comment>
<dbReference type="PANTHER" id="PTHR43649">
    <property type="entry name" value="ARABINOSE-BINDING PROTEIN-RELATED"/>
    <property type="match status" value="1"/>
</dbReference>
<dbReference type="SUPFAM" id="SSF53850">
    <property type="entry name" value="Periplasmic binding protein-like II"/>
    <property type="match status" value="1"/>
</dbReference>
<comment type="caution">
    <text evidence="3">The sequence shown here is derived from an EMBL/GenBank/DDBJ whole genome shotgun (WGS) entry which is preliminary data.</text>
</comment>
<evidence type="ECO:0000313" key="3">
    <source>
        <dbReference type="EMBL" id="MFC3229575.1"/>
    </source>
</evidence>
<dbReference type="Gene3D" id="3.40.190.10">
    <property type="entry name" value="Periplasmic binding protein-like II"/>
    <property type="match status" value="2"/>
</dbReference>